<evidence type="ECO:0000256" key="7">
    <source>
        <dbReference type="RuleBase" id="RU363032"/>
    </source>
</evidence>
<keyword evidence="9" id="KW-0762">Sugar transport</keyword>
<organism evidence="9 10">
    <name type="scientific">Bauldia litoralis</name>
    <dbReference type="NCBI Taxonomy" id="665467"/>
    <lineage>
        <taxon>Bacteria</taxon>
        <taxon>Pseudomonadati</taxon>
        <taxon>Pseudomonadota</taxon>
        <taxon>Alphaproteobacteria</taxon>
        <taxon>Hyphomicrobiales</taxon>
        <taxon>Kaistiaceae</taxon>
        <taxon>Bauldia</taxon>
    </lineage>
</organism>
<dbReference type="RefSeq" id="WP_090879920.1">
    <property type="nucleotide sequence ID" value="NZ_FMXQ01000011.1"/>
</dbReference>
<evidence type="ECO:0000256" key="1">
    <source>
        <dbReference type="ARBA" id="ARBA00004651"/>
    </source>
</evidence>
<evidence type="ECO:0000256" key="2">
    <source>
        <dbReference type="ARBA" id="ARBA00022448"/>
    </source>
</evidence>
<feature type="transmembrane region" description="Helical" evidence="7">
    <location>
        <begin position="218"/>
        <end position="237"/>
    </location>
</feature>
<dbReference type="SUPFAM" id="SSF161098">
    <property type="entry name" value="MetI-like"/>
    <property type="match status" value="1"/>
</dbReference>
<dbReference type="Gene3D" id="1.10.3720.10">
    <property type="entry name" value="MetI-like"/>
    <property type="match status" value="1"/>
</dbReference>
<dbReference type="InterPro" id="IPR051393">
    <property type="entry name" value="ABC_transporter_permease"/>
</dbReference>
<dbReference type="Pfam" id="PF00528">
    <property type="entry name" value="BPD_transp_1"/>
    <property type="match status" value="1"/>
</dbReference>
<feature type="transmembrane region" description="Helical" evidence="7">
    <location>
        <begin position="157"/>
        <end position="179"/>
    </location>
</feature>
<dbReference type="STRING" id="665467.SAMN02982931_04265"/>
<reference evidence="9 10" key="1">
    <citation type="submission" date="2016-10" db="EMBL/GenBank/DDBJ databases">
        <authorList>
            <person name="de Groot N.N."/>
        </authorList>
    </citation>
    <scope>NUCLEOTIDE SEQUENCE [LARGE SCALE GENOMIC DNA]</scope>
    <source>
        <strain evidence="9 10">ATCC 35022</strain>
    </source>
</reference>
<dbReference type="PANTHER" id="PTHR30193:SF37">
    <property type="entry name" value="INNER MEMBRANE ABC TRANSPORTER PERMEASE PROTEIN YCJO"/>
    <property type="match status" value="1"/>
</dbReference>
<keyword evidence="5 7" id="KW-1133">Transmembrane helix</keyword>
<dbReference type="InterPro" id="IPR035906">
    <property type="entry name" value="MetI-like_sf"/>
</dbReference>
<keyword evidence="10" id="KW-1185">Reference proteome</keyword>
<dbReference type="InterPro" id="IPR000515">
    <property type="entry name" value="MetI-like"/>
</dbReference>
<evidence type="ECO:0000313" key="10">
    <source>
        <dbReference type="Proteomes" id="UP000199071"/>
    </source>
</evidence>
<evidence type="ECO:0000256" key="4">
    <source>
        <dbReference type="ARBA" id="ARBA00022692"/>
    </source>
</evidence>
<protein>
    <submittedName>
        <fullName evidence="9">Multiple sugar transport system permease protein</fullName>
    </submittedName>
</protein>
<comment type="similarity">
    <text evidence="7">Belongs to the binding-protein-dependent transport system permease family.</text>
</comment>
<dbReference type="PROSITE" id="PS50928">
    <property type="entry name" value="ABC_TM1"/>
    <property type="match status" value="1"/>
</dbReference>
<dbReference type="GO" id="GO:0055085">
    <property type="term" value="P:transmembrane transport"/>
    <property type="evidence" value="ECO:0007669"/>
    <property type="project" value="InterPro"/>
</dbReference>
<proteinExistence type="inferred from homology"/>
<accession>A0A1G6EA88</accession>
<dbReference type="AlphaFoldDB" id="A0A1G6EA88"/>
<dbReference type="OrthoDB" id="7939379at2"/>
<keyword evidence="6 7" id="KW-0472">Membrane</keyword>
<comment type="subcellular location">
    <subcellularLocation>
        <location evidence="1 7">Cell membrane</location>
        <topology evidence="1 7">Multi-pass membrane protein</topology>
    </subcellularLocation>
</comment>
<evidence type="ECO:0000256" key="5">
    <source>
        <dbReference type="ARBA" id="ARBA00022989"/>
    </source>
</evidence>
<dbReference type="Proteomes" id="UP000199071">
    <property type="component" value="Unassembled WGS sequence"/>
</dbReference>
<feature type="transmembrane region" description="Helical" evidence="7">
    <location>
        <begin position="72"/>
        <end position="94"/>
    </location>
</feature>
<sequence>MRLHTGAYTQGFAFIFPAVALFGVFVFYPAFYVLYAALFEWDGINDGVFVGLGNFHQIFTDDTPFWISMRNALYWAPLTIVIQMVLGFLIAFLLEIRTRMVPLFRALFYLPAIVSPVVIGIVWQRIYNPFGGLLSDIGRATGLKFLAFPFLADTQTAIFAVIVVNIWQWMGFSMLMYIAGMKGISREILEAARLDGISTRQTAIHVVWPMLRHVHMTLILLGVIGTLQTFPLIYIMTKGGPNHATEMLPNYIFQQGFILQNMGYASALSVVLLALSLGLSIFQVKVLGARFSFGAGR</sequence>
<feature type="transmembrane region" description="Helical" evidence="7">
    <location>
        <begin position="106"/>
        <end position="126"/>
    </location>
</feature>
<dbReference type="PANTHER" id="PTHR30193">
    <property type="entry name" value="ABC TRANSPORTER PERMEASE PROTEIN"/>
    <property type="match status" value="1"/>
</dbReference>
<keyword evidence="2 7" id="KW-0813">Transport</keyword>
<evidence type="ECO:0000256" key="3">
    <source>
        <dbReference type="ARBA" id="ARBA00022475"/>
    </source>
</evidence>
<dbReference type="GO" id="GO:0005886">
    <property type="term" value="C:plasma membrane"/>
    <property type="evidence" value="ECO:0007669"/>
    <property type="project" value="UniProtKB-SubCell"/>
</dbReference>
<keyword evidence="3" id="KW-1003">Cell membrane</keyword>
<name>A0A1G6EA88_9HYPH</name>
<keyword evidence="4 7" id="KW-0812">Transmembrane</keyword>
<feature type="domain" description="ABC transmembrane type-1" evidence="8">
    <location>
        <begin position="69"/>
        <end position="283"/>
    </location>
</feature>
<evidence type="ECO:0000313" key="9">
    <source>
        <dbReference type="EMBL" id="SDB54260.1"/>
    </source>
</evidence>
<dbReference type="EMBL" id="FMXQ01000011">
    <property type="protein sequence ID" value="SDB54260.1"/>
    <property type="molecule type" value="Genomic_DNA"/>
</dbReference>
<feature type="transmembrane region" description="Helical" evidence="7">
    <location>
        <begin position="12"/>
        <end position="35"/>
    </location>
</feature>
<gene>
    <name evidence="9" type="ORF">SAMN02982931_04265</name>
</gene>
<feature type="transmembrane region" description="Helical" evidence="7">
    <location>
        <begin position="257"/>
        <end position="282"/>
    </location>
</feature>
<evidence type="ECO:0000259" key="8">
    <source>
        <dbReference type="PROSITE" id="PS50928"/>
    </source>
</evidence>
<evidence type="ECO:0000256" key="6">
    <source>
        <dbReference type="ARBA" id="ARBA00023136"/>
    </source>
</evidence>
<dbReference type="CDD" id="cd06261">
    <property type="entry name" value="TM_PBP2"/>
    <property type="match status" value="1"/>
</dbReference>